<dbReference type="PATRIC" id="fig|1280952.3.peg.981"/>
<keyword evidence="2" id="KW-1185">Reference proteome</keyword>
<dbReference type="Pfam" id="PF09550">
    <property type="entry name" value="Phage_TAC_6"/>
    <property type="match status" value="1"/>
</dbReference>
<evidence type="ECO:0000313" key="2">
    <source>
        <dbReference type="Proteomes" id="UP000024816"/>
    </source>
</evidence>
<protein>
    <recommendedName>
        <fullName evidence="3">Phage tail assembly chaperone</fullName>
    </recommendedName>
</protein>
<dbReference type="STRING" id="1280952.HJA_04952"/>
<sequence>MMLPWAVMLRAALSAGVTPDAFWRLSLREWRWLAGEGGEAMSRGRLAALMGAYPDGEVRAASSFDFAQDESRTF</sequence>
<evidence type="ECO:0000313" key="1">
    <source>
        <dbReference type="EMBL" id="KCZ89572.1"/>
    </source>
</evidence>
<accession>A0A059FG51</accession>
<evidence type="ECO:0008006" key="3">
    <source>
        <dbReference type="Google" id="ProtNLM"/>
    </source>
</evidence>
<dbReference type="eggNOG" id="ENOG50302SD">
    <property type="taxonomic scope" value="Bacteria"/>
</dbReference>
<reference evidence="1 2" key="1">
    <citation type="journal article" date="2014" name="Antonie Van Leeuwenhoek">
        <title>Hyphomonas beringensis sp. nov. and Hyphomonas chukchiensis sp. nov., isolated from surface seawater of the Bering Sea and Chukchi Sea.</title>
        <authorList>
            <person name="Li C."/>
            <person name="Lai Q."/>
            <person name="Li G."/>
            <person name="Dong C."/>
            <person name="Wang J."/>
            <person name="Liao Y."/>
            <person name="Shao Z."/>
        </authorList>
    </citation>
    <scope>NUCLEOTIDE SEQUENCE [LARGE SCALE GENOMIC DNA]</scope>
    <source>
        <strain evidence="1 2">VP2</strain>
    </source>
</reference>
<dbReference type="Proteomes" id="UP000024816">
    <property type="component" value="Unassembled WGS sequence"/>
</dbReference>
<dbReference type="EMBL" id="ARYJ01000003">
    <property type="protein sequence ID" value="KCZ89572.1"/>
    <property type="molecule type" value="Genomic_DNA"/>
</dbReference>
<dbReference type="InterPro" id="IPR019056">
    <property type="entry name" value="Phage_TAC_6"/>
</dbReference>
<name>A0A059FG51_9PROT</name>
<organism evidence="1 2">
    <name type="scientific">Hyphomonas jannaschiana VP2</name>
    <dbReference type="NCBI Taxonomy" id="1280952"/>
    <lineage>
        <taxon>Bacteria</taxon>
        <taxon>Pseudomonadati</taxon>
        <taxon>Pseudomonadota</taxon>
        <taxon>Alphaproteobacteria</taxon>
        <taxon>Hyphomonadales</taxon>
        <taxon>Hyphomonadaceae</taxon>
        <taxon>Hyphomonas</taxon>
    </lineage>
</organism>
<proteinExistence type="predicted"/>
<gene>
    <name evidence="1" type="ORF">HJA_04952</name>
</gene>
<dbReference type="AlphaFoldDB" id="A0A059FG51"/>
<comment type="caution">
    <text evidence="1">The sequence shown here is derived from an EMBL/GenBank/DDBJ whole genome shotgun (WGS) entry which is preliminary data.</text>
</comment>